<proteinExistence type="predicted"/>
<dbReference type="EMBL" id="JAVBVO010000003">
    <property type="protein sequence ID" value="MDZ5758352.1"/>
    <property type="molecule type" value="Genomic_DNA"/>
</dbReference>
<sequence length="54" mass="6307">MEELLKEQTDLIVLLPGLERKFSHGNFPVEKYIQLNSLDFHSYNLAPVLAFMEK</sequence>
<dbReference type="AlphaFoldDB" id="A0AAW9K3R3"/>
<dbReference type="Proteomes" id="UP001290462">
    <property type="component" value="Unassembled WGS sequence"/>
</dbReference>
<reference evidence="1" key="1">
    <citation type="submission" date="2023-08" db="EMBL/GenBank/DDBJ databases">
        <title>Genomic characterization of piscicolin 126 produced by Carnobacterium maltaromaticum CM22 strain isolated from salmon (Salmo salar).</title>
        <authorList>
            <person name="Gonzalez-Gragera E."/>
            <person name="Garcia-Lopez J.D."/>
            <person name="Teso-Perez C."/>
            <person name="Gimenez-Hernandez I."/>
            <person name="Peralta-Sanchez J.M."/>
            <person name="Valdivia E."/>
            <person name="Montalban-Lopez M."/>
            <person name="Martin-Platero A.M."/>
            <person name="Banos A."/>
            <person name="Martinez-Bueno M."/>
        </authorList>
    </citation>
    <scope>NUCLEOTIDE SEQUENCE</scope>
    <source>
        <strain evidence="1">CM22</strain>
    </source>
</reference>
<evidence type="ECO:0000313" key="2">
    <source>
        <dbReference type="Proteomes" id="UP001290462"/>
    </source>
</evidence>
<comment type="caution">
    <text evidence="1">The sequence shown here is derived from an EMBL/GenBank/DDBJ whole genome shotgun (WGS) entry which is preliminary data.</text>
</comment>
<organism evidence="1 2">
    <name type="scientific">Carnobacterium maltaromaticum</name>
    <name type="common">Carnobacterium piscicola</name>
    <dbReference type="NCBI Taxonomy" id="2751"/>
    <lineage>
        <taxon>Bacteria</taxon>
        <taxon>Bacillati</taxon>
        <taxon>Bacillota</taxon>
        <taxon>Bacilli</taxon>
        <taxon>Lactobacillales</taxon>
        <taxon>Carnobacteriaceae</taxon>
        <taxon>Carnobacterium</taxon>
    </lineage>
</organism>
<name>A0AAW9K3R3_CARML</name>
<evidence type="ECO:0000313" key="1">
    <source>
        <dbReference type="EMBL" id="MDZ5758352.1"/>
    </source>
</evidence>
<protein>
    <submittedName>
        <fullName evidence="1">Uncharacterized protein</fullName>
    </submittedName>
</protein>
<dbReference type="RefSeq" id="WP_015076793.1">
    <property type="nucleotide sequence ID" value="NZ_JBFUUM010000004.1"/>
</dbReference>
<gene>
    <name evidence="1" type="ORF">RAK27_06720</name>
</gene>
<accession>A0AAW9K3R3</accession>